<dbReference type="RefSeq" id="WP_190120688.1">
    <property type="nucleotide sequence ID" value="NZ_BMVR01000045.1"/>
</dbReference>
<dbReference type="InterPro" id="IPR002560">
    <property type="entry name" value="Transposase_DDE"/>
</dbReference>
<dbReference type="PANTHER" id="PTHR33498">
    <property type="entry name" value="TRANSPOSASE FOR INSERTION SEQUENCE ELEMENT IS1557"/>
    <property type="match status" value="1"/>
</dbReference>
<dbReference type="Proteomes" id="UP000634780">
    <property type="component" value="Unassembled WGS sequence"/>
</dbReference>
<comment type="caution">
    <text evidence="2">The sequence shown here is derived from an EMBL/GenBank/DDBJ whole genome shotgun (WGS) entry which is preliminary data.</text>
</comment>
<keyword evidence="3" id="KW-1185">Reference proteome</keyword>
<organism evidence="2 3">
    <name type="scientific">Streptomyces flavofungini</name>
    <dbReference type="NCBI Taxonomy" id="68200"/>
    <lineage>
        <taxon>Bacteria</taxon>
        <taxon>Bacillati</taxon>
        <taxon>Actinomycetota</taxon>
        <taxon>Actinomycetes</taxon>
        <taxon>Kitasatosporales</taxon>
        <taxon>Streptomycetaceae</taxon>
        <taxon>Streptomyces</taxon>
    </lineage>
</organism>
<protein>
    <submittedName>
        <fullName evidence="2">Transposase</fullName>
    </submittedName>
</protein>
<feature type="domain" description="Transposase IS204/IS1001/IS1096/IS1165 DDE" evidence="1">
    <location>
        <begin position="58"/>
        <end position="173"/>
    </location>
</feature>
<evidence type="ECO:0000259" key="1">
    <source>
        <dbReference type="Pfam" id="PF01610"/>
    </source>
</evidence>
<gene>
    <name evidence="2" type="ORF">JGB26_40695</name>
</gene>
<dbReference type="PANTHER" id="PTHR33498:SF1">
    <property type="entry name" value="TRANSPOSASE FOR INSERTION SEQUENCE ELEMENT IS1557"/>
    <property type="match status" value="1"/>
</dbReference>
<dbReference type="EMBL" id="JAEKOZ010000066">
    <property type="protein sequence ID" value="MBJ3813296.1"/>
    <property type="molecule type" value="Genomic_DNA"/>
</dbReference>
<name>A0ABS0XJ89_9ACTN</name>
<reference evidence="2 3" key="1">
    <citation type="submission" date="2020-12" db="EMBL/GenBank/DDBJ databases">
        <title>Streptomyces typhae sp. nov., a novel endophytic actinomycete isolated from the root of cattail pollen (Typha angustifolia L.).</title>
        <authorList>
            <person name="Peng C."/>
            <person name="Liu C."/>
        </authorList>
    </citation>
    <scope>NUCLEOTIDE SEQUENCE [LARGE SCALE GENOMIC DNA]</scope>
    <source>
        <strain evidence="2 3">JCM 4753</strain>
    </source>
</reference>
<proteinExistence type="predicted"/>
<sequence>MSGNAEEAQCRLPLQRTPRAWLPRRHHHRPEYVRRLRDVFPHDDPPRRHISARGVTGWITRHPDALTDEEPQQLKAVLTRCPALDRTAQHVRAFAELKNNRDSRHLNRWTVKVQEDDLPALHAFAGGLGQDFDAVTAGLSLRYSSGAVEGRNNKMLKRQLFGRANFDLLRKRVLLEAAGRSCSRVR</sequence>
<dbReference type="Pfam" id="PF01610">
    <property type="entry name" value="DDE_Tnp_ISL3"/>
    <property type="match status" value="1"/>
</dbReference>
<evidence type="ECO:0000313" key="3">
    <source>
        <dbReference type="Proteomes" id="UP000634780"/>
    </source>
</evidence>
<dbReference type="InterPro" id="IPR047951">
    <property type="entry name" value="Transpos_ISL3"/>
</dbReference>
<evidence type="ECO:0000313" key="2">
    <source>
        <dbReference type="EMBL" id="MBJ3813296.1"/>
    </source>
</evidence>
<accession>A0ABS0XJ89</accession>